<feature type="domain" description="SF4 helicase" evidence="1">
    <location>
        <begin position="2"/>
        <end position="42"/>
    </location>
</feature>
<name>X1CCJ4_9ZZZZ</name>
<accession>X1CCJ4</accession>
<gene>
    <name evidence="2" type="ORF">S01H4_50755</name>
</gene>
<dbReference type="GO" id="GO:0003678">
    <property type="term" value="F:DNA helicase activity"/>
    <property type="evidence" value="ECO:0007669"/>
    <property type="project" value="InterPro"/>
</dbReference>
<protein>
    <recommendedName>
        <fullName evidence="1">SF4 helicase domain-containing protein</fullName>
    </recommendedName>
</protein>
<organism evidence="2">
    <name type="scientific">marine sediment metagenome</name>
    <dbReference type="NCBI Taxonomy" id="412755"/>
    <lineage>
        <taxon>unclassified sequences</taxon>
        <taxon>metagenomes</taxon>
        <taxon>ecological metagenomes</taxon>
    </lineage>
</organism>
<reference evidence="2" key="1">
    <citation type="journal article" date="2014" name="Front. Microbiol.">
        <title>High frequency of phylogenetically diverse reductive dehalogenase-homologous genes in deep subseafloor sedimentary metagenomes.</title>
        <authorList>
            <person name="Kawai M."/>
            <person name="Futagami T."/>
            <person name="Toyoda A."/>
            <person name="Takaki Y."/>
            <person name="Nishi S."/>
            <person name="Hori S."/>
            <person name="Arai W."/>
            <person name="Tsubouchi T."/>
            <person name="Morono Y."/>
            <person name="Uchiyama I."/>
            <person name="Ito T."/>
            <person name="Fujiyama A."/>
            <person name="Inagaki F."/>
            <person name="Takami H."/>
        </authorList>
    </citation>
    <scope>NUCLEOTIDE SEQUENCE</scope>
    <source>
        <strain evidence="2">Expedition CK06-06</strain>
    </source>
</reference>
<dbReference type="Pfam" id="PF03796">
    <property type="entry name" value="DnaB_C"/>
    <property type="match status" value="1"/>
</dbReference>
<dbReference type="InterPro" id="IPR007694">
    <property type="entry name" value="DNA_helicase_DnaB-like_C"/>
</dbReference>
<dbReference type="EMBL" id="BART01028843">
    <property type="protein sequence ID" value="GAG93978.1"/>
    <property type="molecule type" value="Genomic_DNA"/>
</dbReference>
<evidence type="ECO:0000259" key="1">
    <source>
        <dbReference type="Pfam" id="PF03796"/>
    </source>
</evidence>
<dbReference type="InterPro" id="IPR027417">
    <property type="entry name" value="P-loop_NTPase"/>
</dbReference>
<dbReference type="GO" id="GO:0005524">
    <property type="term" value="F:ATP binding"/>
    <property type="evidence" value="ECO:0007669"/>
    <property type="project" value="InterPro"/>
</dbReference>
<dbReference type="AlphaFoldDB" id="X1CCJ4"/>
<proteinExistence type="predicted"/>
<dbReference type="GO" id="GO:0006260">
    <property type="term" value="P:DNA replication"/>
    <property type="evidence" value="ECO:0007669"/>
    <property type="project" value="InterPro"/>
</dbReference>
<evidence type="ECO:0000313" key="2">
    <source>
        <dbReference type="EMBL" id="GAG93978.1"/>
    </source>
</evidence>
<dbReference type="Gene3D" id="3.40.50.300">
    <property type="entry name" value="P-loop containing nucleotide triphosphate hydrolases"/>
    <property type="match status" value="1"/>
</dbReference>
<sequence length="57" mass="6508">GYYKKNATPDEQREAEIIIAKNRRGPTGSIEMKFIPEFCVFNGIDKSAENLNQNTLF</sequence>
<comment type="caution">
    <text evidence="2">The sequence shown here is derived from an EMBL/GenBank/DDBJ whole genome shotgun (WGS) entry which is preliminary data.</text>
</comment>
<feature type="non-terminal residue" evidence="2">
    <location>
        <position position="1"/>
    </location>
</feature>